<comment type="caution">
    <text evidence="3">The sequence shown here is derived from an EMBL/GenBank/DDBJ whole genome shotgun (WGS) entry which is preliminary data.</text>
</comment>
<dbReference type="InterPro" id="IPR009078">
    <property type="entry name" value="Ferritin-like_SF"/>
</dbReference>
<evidence type="ECO:0000313" key="3">
    <source>
        <dbReference type="EMBL" id="MFI7444047.1"/>
    </source>
</evidence>
<dbReference type="InterPro" id="IPR012347">
    <property type="entry name" value="Ferritin-like"/>
</dbReference>
<organism evidence="3 4">
    <name type="scientific">Nonomuraea indica</name>
    <dbReference type="NCBI Taxonomy" id="1581193"/>
    <lineage>
        <taxon>Bacteria</taxon>
        <taxon>Bacillati</taxon>
        <taxon>Actinomycetota</taxon>
        <taxon>Actinomycetes</taxon>
        <taxon>Streptosporangiales</taxon>
        <taxon>Streptosporangiaceae</taxon>
        <taxon>Nonomuraea</taxon>
    </lineage>
</organism>
<name>A0ABW8AB90_9ACTN</name>
<evidence type="ECO:0000259" key="2">
    <source>
        <dbReference type="Pfam" id="PF14530"/>
    </source>
</evidence>
<dbReference type="RefSeq" id="WP_397024264.1">
    <property type="nucleotide sequence ID" value="NZ_JBITMB010000007.1"/>
</dbReference>
<feature type="domain" description="DUF4439" evidence="2">
    <location>
        <begin position="9"/>
        <end position="138"/>
    </location>
</feature>
<keyword evidence="4" id="KW-1185">Reference proteome</keyword>
<proteinExistence type="predicted"/>
<gene>
    <name evidence="3" type="ORF">ACIBP5_29095</name>
</gene>
<dbReference type="InterPro" id="IPR029447">
    <property type="entry name" value="DUF4439"/>
</dbReference>
<dbReference type="CDD" id="cd00657">
    <property type="entry name" value="Ferritin_like"/>
    <property type="match status" value="1"/>
</dbReference>
<evidence type="ECO:0000256" key="1">
    <source>
        <dbReference type="SAM" id="MobiDB-lite"/>
    </source>
</evidence>
<feature type="compositionally biased region" description="Pro residues" evidence="1">
    <location>
        <begin position="136"/>
        <end position="146"/>
    </location>
</feature>
<sequence>MSAGDVERLAKALAGEHAAVFAYGLIGARTTGALRARMTQAFDAHRARRDQLRSFITARGGRPAEAAPSYAVPVVPTTAAEAVRVAVHVEKGIAAAYLELVACDDAALRKYAALALQESVTRSYSFQPSLDAAFPGMPPPAPPSPSPTATGD</sequence>
<dbReference type="Pfam" id="PF14530">
    <property type="entry name" value="DUF4439"/>
    <property type="match status" value="1"/>
</dbReference>
<dbReference type="Proteomes" id="UP001612928">
    <property type="component" value="Unassembled WGS sequence"/>
</dbReference>
<dbReference type="Gene3D" id="1.20.1260.10">
    <property type="match status" value="1"/>
</dbReference>
<feature type="region of interest" description="Disordered" evidence="1">
    <location>
        <begin position="131"/>
        <end position="152"/>
    </location>
</feature>
<dbReference type="EMBL" id="JBITMB010000007">
    <property type="protein sequence ID" value="MFI7444047.1"/>
    <property type="molecule type" value="Genomic_DNA"/>
</dbReference>
<reference evidence="3 4" key="1">
    <citation type="submission" date="2024-10" db="EMBL/GenBank/DDBJ databases">
        <title>The Natural Products Discovery Center: Release of the First 8490 Sequenced Strains for Exploring Actinobacteria Biosynthetic Diversity.</title>
        <authorList>
            <person name="Kalkreuter E."/>
            <person name="Kautsar S.A."/>
            <person name="Yang D."/>
            <person name="Bader C.D."/>
            <person name="Teijaro C.N."/>
            <person name="Fluegel L."/>
            <person name="Davis C.M."/>
            <person name="Simpson J.R."/>
            <person name="Lauterbach L."/>
            <person name="Steele A.D."/>
            <person name="Gui C."/>
            <person name="Meng S."/>
            <person name="Li G."/>
            <person name="Viehrig K."/>
            <person name="Ye F."/>
            <person name="Su P."/>
            <person name="Kiefer A.F."/>
            <person name="Nichols A."/>
            <person name="Cepeda A.J."/>
            <person name="Yan W."/>
            <person name="Fan B."/>
            <person name="Jiang Y."/>
            <person name="Adhikari A."/>
            <person name="Zheng C.-J."/>
            <person name="Schuster L."/>
            <person name="Cowan T.M."/>
            <person name="Smanski M.J."/>
            <person name="Chevrette M.G."/>
            <person name="De Carvalho L.P.S."/>
            <person name="Shen B."/>
        </authorList>
    </citation>
    <scope>NUCLEOTIDE SEQUENCE [LARGE SCALE GENOMIC DNA]</scope>
    <source>
        <strain evidence="3 4">NPDC049503</strain>
    </source>
</reference>
<protein>
    <submittedName>
        <fullName evidence="3">Ferritin-like domain-containing protein</fullName>
    </submittedName>
</protein>
<evidence type="ECO:0000313" key="4">
    <source>
        <dbReference type="Proteomes" id="UP001612928"/>
    </source>
</evidence>
<dbReference type="SUPFAM" id="SSF47240">
    <property type="entry name" value="Ferritin-like"/>
    <property type="match status" value="1"/>
</dbReference>
<accession>A0ABW8AB90</accession>